<dbReference type="EMBL" id="RWGY01000011">
    <property type="protein sequence ID" value="TVU31577.1"/>
    <property type="molecule type" value="Genomic_DNA"/>
</dbReference>
<keyword evidence="4" id="KW-1185">Reference proteome</keyword>
<evidence type="ECO:0000313" key="4">
    <source>
        <dbReference type="Proteomes" id="UP000324897"/>
    </source>
</evidence>
<feature type="non-terminal residue" evidence="3">
    <location>
        <position position="1"/>
    </location>
</feature>
<feature type="transmembrane region" description="Helical" evidence="2">
    <location>
        <begin position="12"/>
        <end position="30"/>
    </location>
</feature>
<reference evidence="3 4" key="1">
    <citation type="journal article" date="2019" name="Sci. Rep.">
        <title>A high-quality genome of Eragrostis curvula grass provides insights into Poaceae evolution and supports new strategies to enhance forage quality.</title>
        <authorList>
            <person name="Carballo J."/>
            <person name="Santos B.A.C.M."/>
            <person name="Zappacosta D."/>
            <person name="Garbus I."/>
            <person name="Selva J.P."/>
            <person name="Gallo C.A."/>
            <person name="Diaz A."/>
            <person name="Albertini E."/>
            <person name="Caccamo M."/>
            <person name="Echenique V."/>
        </authorList>
    </citation>
    <scope>NUCLEOTIDE SEQUENCE [LARGE SCALE GENOMIC DNA]</scope>
    <source>
        <strain evidence="4">cv. Victoria</strain>
        <tissue evidence="3">Leaf</tissue>
    </source>
</reference>
<dbReference type="Proteomes" id="UP000324897">
    <property type="component" value="Chromosome 1"/>
</dbReference>
<comment type="caution">
    <text evidence="3">The sequence shown here is derived from an EMBL/GenBank/DDBJ whole genome shotgun (WGS) entry which is preliminary data.</text>
</comment>
<dbReference type="Gramene" id="TVU31577">
    <property type="protein sequence ID" value="TVU31577"/>
    <property type="gene ID" value="EJB05_23267"/>
</dbReference>
<protein>
    <submittedName>
        <fullName evidence="3">Uncharacterized protein</fullName>
    </submittedName>
</protein>
<keyword evidence="2" id="KW-1133">Transmembrane helix</keyword>
<evidence type="ECO:0000313" key="3">
    <source>
        <dbReference type="EMBL" id="TVU31577.1"/>
    </source>
</evidence>
<evidence type="ECO:0000256" key="1">
    <source>
        <dbReference type="SAM" id="MobiDB-lite"/>
    </source>
</evidence>
<keyword evidence="2" id="KW-0472">Membrane</keyword>
<name>A0A5J9V810_9POAL</name>
<dbReference type="AlphaFoldDB" id="A0A5J9V810"/>
<proteinExistence type="predicted"/>
<feature type="region of interest" description="Disordered" evidence="1">
    <location>
        <begin position="41"/>
        <end position="62"/>
    </location>
</feature>
<keyword evidence="2" id="KW-0812">Transmembrane</keyword>
<gene>
    <name evidence="3" type="ORF">EJB05_23267</name>
</gene>
<accession>A0A5J9V810</accession>
<sequence>MWVLTLSLDFGIVLLFVPFLSPLHFELVALQSPEAIRRRSSGSQYQQASSGKAHVFGREAVV</sequence>
<evidence type="ECO:0000256" key="2">
    <source>
        <dbReference type="SAM" id="Phobius"/>
    </source>
</evidence>
<feature type="compositionally biased region" description="Low complexity" evidence="1">
    <location>
        <begin position="41"/>
        <end position="50"/>
    </location>
</feature>
<organism evidence="3 4">
    <name type="scientific">Eragrostis curvula</name>
    <name type="common">weeping love grass</name>
    <dbReference type="NCBI Taxonomy" id="38414"/>
    <lineage>
        <taxon>Eukaryota</taxon>
        <taxon>Viridiplantae</taxon>
        <taxon>Streptophyta</taxon>
        <taxon>Embryophyta</taxon>
        <taxon>Tracheophyta</taxon>
        <taxon>Spermatophyta</taxon>
        <taxon>Magnoliopsida</taxon>
        <taxon>Liliopsida</taxon>
        <taxon>Poales</taxon>
        <taxon>Poaceae</taxon>
        <taxon>PACMAD clade</taxon>
        <taxon>Chloridoideae</taxon>
        <taxon>Eragrostideae</taxon>
        <taxon>Eragrostidinae</taxon>
        <taxon>Eragrostis</taxon>
    </lineage>
</organism>